<organism evidence="3 4">
    <name type="scientific">Pseudofrankia asymbiotica</name>
    <dbReference type="NCBI Taxonomy" id="1834516"/>
    <lineage>
        <taxon>Bacteria</taxon>
        <taxon>Bacillati</taxon>
        <taxon>Actinomycetota</taxon>
        <taxon>Actinomycetes</taxon>
        <taxon>Frankiales</taxon>
        <taxon>Frankiaceae</taxon>
        <taxon>Pseudofrankia</taxon>
    </lineage>
</organism>
<proteinExistence type="predicted"/>
<dbReference type="InterPro" id="IPR025497">
    <property type="entry name" value="PatA-like_N"/>
</dbReference>
<gene>
    <name evidence="3" type="ORF">BL253_26400</name>
</gene>
<feature type="domain" description="PatA-like N-terminal" evidence="2">
    <location>
        <begin position="15"/>
        <end position="117"/>
    </location>
</feature>
<feature type="region of interest" description="Disordered" evidence="1">
    <location>
        <begin position="225"/>
        <end position="299"/>
    </location>
</feature>
<evidence type="ECO:0000256" key="1">
    <source>
        <dbReference type="SAM" id="MobiDB-lite"/>
    </source>
</evidence>
<accession>A0A1V2I4S2</accession>
<dbReference type="STRING" id="1834516.BL253_26400"/>
<feature type="compositionally biased region" description="Pro residues" evidence="1">
    <location>
        <begin position="233"/>
        <end position="248"/>
    </location>
</feature>
<dbReference type="EMBL" id="MOMC01000056">
    <property type="protein sequence ID" value="ONH25862.1"/>
    <property type="molecule type" value="Genomic_DNA"/>
</dbReference>
<protein>
    <recommendedName>
        <fullName evidence="2">PatA-like N-terminal domain-containing protein</fullName>
    </recommendedName>
</protein>
<evidence type="ECO:0000259" key="2">
    <source>
        <dbReference type="Pfam" id="PF14332"/>
    </source>
</evidence>
<sequence>MTDSRLFLTTLSRLGDEQFTGTLRVEGARVGGVIVFHSGLVIAAETAAAPGLEPLLLRSGRISGEDWTETFAQAAPEGRLRAALVERGLLGSASVQVLTQTAAMDAVFALALAEIHTCSPDPDGAGMPPLVPLVPGMDVGRVVRETRRRVDVAAEWRERGLDPWVRPHPTASAPPINKGRAEVLARVNGRRTCRDIAFLLGRGLFAVMSDLRLLLEDGQIALRPLGSTATGTPPQPQLPQPQPQPREPAQPAGLTGASSPIAVSRPGAEEGLEPVAESADAEAAPRRRLLPRWNTRGPS</sequence>
<reference evidence="4" key="1">
    <citation type="submission" date="2016-10" db="EMBL/GenBank/DDBJ databases">
        <title>Frankia sp. NRRL B-16386 Genome sequencing.</title>
        <authorList>
            <person name="Ghodhbane-Gtari F."/>
            <person name="Swanson E."/>
            <person name="Gueddou A."/>
            <person name="Hezbri K."/>
            <person name="Ktari K."/>
            <person name="Nouioui I."/>
            <person name="Morris K."/>
            <person name="Simpson S."/>
            <person name="Abebe-Akele F."/>
            <person name="Thomas K."/>
            <person name="Gtari M."/>
            <person name="Tisa L.S."/>
        </authorList>
    </citation>
    <scope>NUCLEOTIDE SEQUENCE [LARGE SCALE GENOMIC DNA]</scope>
    <source>
        <strain evidence="4">NRRL B-16386</strain>
    </source>
</reference>
<name>A0A1V2I4S2_9ACTN</name>
<comment type="caution">
    <text evidence="3">The sequence shown here is derived from an EMBL/GenBank/DDBJ whole genome shotgun (WGS) entry which is preliminary data.</text>
</comment>
<keyword evidence="4" id="KW-1185">Reference proteome</keyword>
<dbReference type="Pfam" id="PF14332">
    <property type="entry name" value="DUF4388"/>
    <property type="match status" value="1"/>
</dbReference>
<dbReference type="OrthoDB" id="4550778at2"/>
<evidence type="ECO:0000313" key="4">
    <source>
        <dbReference type="Proteomes" id="UP000188929"/>
    </source>
</evidence>
<dbReference type="AlphaFoldDB" id="A0A1V2I4S2"/>
<dbReference type="RefSeq" id="WP_076820082.1">
    <property type="nucleotide sequence ID" value="NZ_MOMC01000056.1"/>
</dbReference>
<dbReference type="Proteomes" id="UP000188929">
    <property type="component" value="Unassembled WGS sequence"/>
</dbReference>
<evidence type="ECO:0000313" key="3">
    <source>
        <dbReference type="EMBL" id="ONH25862.1"/>
    </source>
</evidence>